<sequence length="454" mass="48558">MLTLLAFVAALALLIAVHEWGHYRMALACGVKVLRFSIGFGPVLLRWQGRSGTEFTLCLLPLGGYVRMLDEREAEVSPQERHLAFNTQPLRARAAIVAAGPLANLVLAVLLYAAVSWIGQPQARAVLSEPAVGTLAAQAGLRSGQWVQRLSADGEPEQEVESFDQLRWVLTEAALSGQDLTLWAGSAPESAADEYRLPLSMLGPVESADVELFARIGIVAPWSAPVLGELLEQGVAARAGLQAGDRVLSVDGLVVRDAQQLRQLIRTGLDRQGNGLAQTWVLERRGNRLELTVRPEPQGEGPQRVGRIGAFVGTPPETVTLQEDFLGGLLQGLRRTGEVASLTLGMMGRMVVGLASLDNLSGPISIAEYAGKSASLGGVAYLSFLALISVSLGVLNLLPLPVLDGGHLLYYLIEGVTGRPIPEQWLERLQRAGMALLLALMSVAVFNDIARLLG</sequence>
<accession>A0A2S9KJA1</accession>
<evidence type="ECO:0000313" key="14">
    <source>
        <dbReference type="EMBL" id="PRD70519.1"/>
    </source>
</evidence>
<organism evidence="14 15">
    <name type="scientific">Malikia spinosa</name>
    <dbReference type="NCBI Taxonomy" id="86180"/>
    <lineage>
        <taxon>Bacteria</taxon>
        <taxon>Pseudomonadati</taxon>
        <taxon>Pseudomonadota</taxon>
        <taxon>Betaproteobacteria</taxon>
        <taxon>Burkholderiales</taxon>
        <taxon>Comamonadaceae</taxon>
        <taxon>Malikia</taxon>
    </lineage>
</organism>
<dbReference type="NCBIfam" id="TIGR00054">
    <property type="entry name" value="RIP metalloprotease RseP"/>
    <property type="match status" value="1"/>
</dbReference>
<keyword evidence="9 11" id="KW-0482">Metalloprotease</keyword>
<dbReference type="AlphaFoldDB" id="A0A2S9KJA1"/>
<feature type="domain" description="PDZ" evidence="13">
    <location>
        <begin position="232"/>
        <end position="268"/>
    </location>
</feature>
<evidence type="ECO:0000256" key="5">
    <source>
        <dbReference type="ARBA" id="ARBA00022692"/>
    </source>
</evidence>
<feature type="domain" description="Peptidase M50" evidence="12">
    <location>
        <begin position="6"/>
        <end position="440"/>
    </location>
</feature>
<reference evidence="14 15" key="1">
    <citation type="submission" date="2018-03" db="EMBL/GenBank/DDBJ databases">
        <title>Comparative genomics illustrates the genes involved in a hyperalkaliphilic mechanisms of Serpentinomonas isolated from highly-alkaline calcium-rich serpentinized springs.</title>
        <authorList>
            <person name="Suzuki S."/>
            <person name="Ishii S."/>
            <person name="Walworth N."/>
            <person name="Bird L."/>
            <person name="Kuenen J.G."/>
            <person name="Nealson K.H."/>
        </authorList>
    </citation>
    <scope>NUCLEOTIDE SEQUENCE [LARGE SCALE GENOMIC DNA]</scope>
    <source>
        <strain evidence="14 15">83</strain>
    </source>
</reference>
<dbReference type="GO" id="GO:0016020">
    <property type="term" value="C:membrane"/>
    <property type="evidence" value="ECO:0007669"/>
    <property type="project" value="UniProtKB-SubCell"/>
</dbReference>
<dbReference type="CDD" id="cd06163">
    <property type="entry name" value="S2P-M50_PDZ_RseP-like"/>
    <property type="match status" value="1"/>
</dbReference>
<comment type="similarity">
    <text evidence="3 11">Belongs to the peptidase M50B family.</text>
</comment>
<dbReference type="OrthoDB" id="9782003at2"/>
<feature type="transmembrane region" description="Helical" evidence="11">
    <location>
        <begin position="94"/>
        <end position="115"/>
    </location>
</feature>
<evidence type="ECO:0000256" key="8">
    <source>
        <dbReference type="ARBA" id="ARBA00022989"/>
    </source>
</evidence>
<evidence type="ECO:0000256" key="1">
    <source>
        <dbReference type="ARBA" id="ARBA00001947"/>
    </source>
</evidence>
<evidence type="ECO:0000256" key="3">
    <source>
        <dbReference type="ARBA" id="ARBA00007931"/>
    </source>
</evidence>
<dbReference type="SUPFAM" id="SSF50156">
    <property type="entry name" value="PDZ domain-like"/>
    <property type="match status" value="1"/>
</dbReference>
<dbReference type="InterPro" id="IPR008915">
    <property type="entry name" value="Peptidase_M50"/>
</dbReference>
<dbReference type="GO" id="GO:0046872">
    <property type="term" value="F:metal ion binding"/>
    <property type="evidence" value="ECO:0007669"/>
    <property type="project" value="UniProtKB-KW"/>
</dbReference>
<evidence type="ECO:0000256" key="10">
    <source>
        <dbReference type="ARBA" id="ARBA00023136"/>
    </source>
</evidence>
<keyword evidence="7 11" id="KW-0862">Zinc</keyword>
<comment type="subcellular location">
    <subcellularLocation>
        <location evidence="2">Membrane</location>
        <topology evidence="2">Multi-pass membrane protein</topology>
    </subcellularLocation>
</comment>
<keyword evidence="10 11" id="KW-0472">Membrane</keyword>
<dbReference type="Proteomes" id="UP000238326">
    <property type="component" value="Unassembled WGS sequence"/>
</dbReference>
<dbReference type="InterPro" id="IPR004387">
    <property type="entry name" value="Pept_M50_Zn"/>
</dbReference>
<dbReference type="Pfam" id="PF17820">
    <property type="entry name" value="PDZ_6"/>
    <property type="match status" value="1"/>
</dbReference>
<gene>
    <name evidence="14" type="primary">rseP</name>
    <name evidence="14" type="ORF">C6P61_00080</name>
</gene>
<evidence type="ECO:0000256" key="6">
    <source>
        <dbReference type="ARBA" id="ARBA00022801"/>
    </source>
</evidence>
<dbReference type="InterPro" id="IPR036034">
    <property type="entry name" value="PDZ_sf"/>
</dbReference>
<comment type="cofactor">
    <cofactor evidence="1 11">
        <name>Zn(2+)</name>
        <dbReference type="ChEBI" id="CHEBI:29105"/>
    </cofactor>
</comment>
<dbReference type="RefSeq" id="WP_105727885.1">
    <property type="nucleotide sequence ID" value="NZ_PVLR01000001.1"/>
</dbReference>
<evidence type="ECO:0000259" key="13">
    <source>
        <dbReference type="Pfam" id="PF17820"/>
    </source>
</evidence>
<evidence type="ECO:0000256" key="7">
    <source>
        <dbReference type="ARBA" id="ARBA00022833"/>
    </source>
</evidence>
<keyword evidence="6 11" id="KW-0378">Hydrolase</keyword>
<keyword evidence="4 14" id="KW-0645">Protease</keyword>
<dbReference type="EC" id="3.4.24.-" evidence="11"/>
<keyword evidence="11" id="KW-0479">Metal-binding</keyword>
<evidence type="ECO:0000313" key="15">
    <source>
        <dbReference type="Proteomes" id="UP000238326"/>
    </source>
</evidence>
<dbReference type="PANTHER" id="PTHR42837">
    <property type="entry name" value="REGULATOR OF SIGMA-E PROTEASE RSEP"/>
    <property type="match status" value="1"/>
</dbReference>
<dbReference type="GO" id="GO:0006508">
    <property type="term" value="P:proteolysis"/>
    <property type="evidence" value="ECO:0007669"/>
    <property type="project" value="UniProtKB-KW"/>
</dbReference>
<protein>
    <recommendedName>
        <fullName evidence="11">Zinc metalloprotease</fullName>
        <ecNumber evidence="11">3.4.24.-</ecNumber>
    </recommendedName>
</protein>
<evidence type="ECO:0000256" key="2">
    <source>
        <dbReference type="ARBA" id="ARBA00004141"/>
    </source>
</evidence>
<evidence type="ECO:0000256" key="4">
    <source>
        <dbReference type="ARBA" id="ARBA00022670"/>
    </source>
</evidence>
<dbReference type="GO" id="GO:0004222">
    <property type="term" value="F:metalloendopeptidase activity"/>
    <property type="evidence" value="ECO:0007669"/>
    <property type="project" value="InterPro"/>
</dbReference>
<dbReference type="InterPro" id="IPR041489">
    <property type="entry name" value="PDZ_6"/>
</dbReference>
<dbReference type="PANTHER" id="PTHR42837:SF2">
    <property type="entry name" value="MEMBRANE METALLOPROTEASE ARASP2, CHLOROPLASTIC-RELATED"/>
    <property type="match status" value="1"/>
</dbReference>
<keyword evidence="15" id="KW-1185">Reference proteome</keyword>
<proteinExistence type="inferred from homology"/>
<evidence type="ECO:0000259" key="12">
    <source>
        <dbReference type="Pfam" id="PF02163"/>
    </source>
</evidence>
<comment type="caution">
    <text evidence="11">Lacks conserved residue(s) required for the propagation of feature annotation.</text>
</comment>
<keyword evidence="5 11" id="KW-0812">Transmembrane</keyword>
<dbReference type="Gene3D" id="2.30.42.10">
    <property type="match status" value="1"/>
</dbReference>
<name>A0A2S9KJA1_9BURK</name>
<comment type="caution">
    <text evidence="14">The sequence shown here is derived from an EMBL/GenBank/DDBJ whole genome shotgun (WGS) entry which is preliminary data.</text>
</comment>
<keyword evidence="8 11" id="KW-1133">Transmembrane helix</keyword>
<evidence type="ECO:0000256" key="11">
    <source>
        <dbReference type="RuleBase" id="RU362031"/>
    </source>
</evidence>
<dbReference type="Pfam" id="PF02163">
    <property type="entry name" value="Peptidase_M50"/>
    <property type="match status" value="1"/>
</dbReference>
<evidence type="ECO:0000256" key="9">
    <source>
        <dbReference type="ARBA" id="ARBA00023049"/>
    </source>
</evidence>
<dbReference type="CDD" id="cd23081">
    <property type="entry name" value="cpPDZ_EcRseP-like"/>
    <property type="match status" value="1"/>
</dbReference>
<dbReference type="EMBL" id="PVLR01000001">
    <property type="protein sequence ID" value="PRD70519.1"/>
    <property type="molecule type" value="Genomic_DNA"/>
</dbReference>